<comment type="caution">
    <text evidence="1">The sequence shown here is derived from an EMBL/GenBank/DDBJ whole genome shotgun (WGS) entry which is preliminary data.</text>
</comment>
<keyword evidence="2" id="KW-1185">Reference proteome</keyword>
<dbReference type="AlphaFoldDB" id="A0A5B7FZ37"/>
<reference evidence="1 2" key="1">
    <citation type="submission" date="2019-05" db="EMBL/GenBank/DDBJ databases">
        <title>Another draft genome of Portunus trituberculatus and its Hox gene families provides insights of decapod evolution.</title>
        <authorList>
            <person name="Jeong J.-H."/>
            <person name="Song I."/>
            <person name="Kim S."/>
            <person name="Choi T."/>
            <person name="Kim D."/>
            <person name="Ryu S."/>
            <person name="Kim W."/>
        </authorList>
    </citation>
    <scope>NUCLEOTIDE SEQUENCE [LARGE SCALE GENOMIC DNA]</scope>
    <source>
        <tissue evidence="1">Muscle</tissue>
    </source>
</reference>
<accession>A0A5B7FZ37</accession>
<protein>
    <submittedName>
        <fullName evidence="1">Uncharacterized protein</fullName>
    </submittedName>
</protein>
<evidence type="ECO:0000313" key="1">
    <source>
        <dbReference type="EMBL" id="MPC50138.1"/>
    </source>
</evidence>
<name>A0A5B7FZ37_PORTR</name>
<proteinExistence type="predicted"/>
<organism evidence="1 2">
    <name type="scientific">Portunus trituberculatus</name>
    <name type="common">Swimming crab</name>
    <name type="synonym">Neptunus trituberculatus</name>
    <dbReference type="NCBI Taxonomy" id="210409"/>
    <lineage>
        <taxon>Eukaryota</taxon>
        <taxon>Metazoa</taxon>
        <taxon>Ecdysozoa</taxon>
        <taxon>Arthropoda</taxon>
        <taxon>Crustacea</taxon>
        <taxon>Multicrustacea</taxon>
        <taxon>Malacostraca</taxon>
        <taxon>Eumalacostraca</taxon>
        <taxon>Eucarida</taxon>
        <taxon>Decapoda</taxon>
        <taxon>Pleocyemata</taxon>
        <taxon>Brachyura</taxon>
        <taxon>Eubrachyura</taxon>
        <taxon>Portunoidea</taxon>
        <taxon>Portunidae</taxon>
        <taxon>Portuninae</taxon>
        <taxon>Portunus</taxon>
    </lineage>
</organism>
<dbReference type="EMBL" id="VSRR010009301">
    <property type="protein sequence ID" value="MPC50138.1"/>
    <property type="molecule type" value="Genomic_DNA"/>
</dbReference>
<sequence>MRRKGERGCMVRPRQLGIRDKCGLARKAKGPSGRGMPAAKRTTERHLKKNALTNVVVVVSSCSRTQVPSRNTQ</sequence>
<evidence type="ECO:0000313" key="2">
    <source>
        <dbReference type="Proteomes" id="UP000324222"/>
    </source>
</evidence>
<gene>
    <name evidence="1" type="ORF">E2C01_043960</name>
</gene>
<dbReference type="Proteomes" id="UP000324222">
    <property type="component" value="Unassembled WGS sequence"/>
</dbReference>